<evidence type="ECO:0000256" key="9">
    <source>
        <dbReference type="SAM" id="MobiDB-lite"/>
    </source>
</evidence>
<dbReference type="PANTHER" id="PTHR31477">
    <property type="entry name" value="CENTROSOMAL PROTEIN OF 44 KDA"/>
    <property type="match status" value="1"/>
</dbReference>
<reference evidence="11" key="1">
    <citation type="journal article" date="2023" name="Front. Mar. Sci.">
        <title>A new Merluccius polli reference genome to investigate the effects of global change in West African waters.</title>
        <authorList>
            <person name="Mateo J.L."/>
            <person name="Blanco-Fernandez C."/>
            <person name="Garcia-Vazquez E."/>
            <person name="Machado-Schiaffino G."/>
        </authorList>
    </citation>
    <scope>NUCLEOTIDE SEQUENCE</scope>
    <source>
        <strain evidence="11">C29</strain>
        <tissue evidence="11">Fin</tissue>
    </source>
</reference>
<proteinExistence type="predicted"/>
<dbReference type="InterPro" id="IPR033603">
    <property type="entry name" value="CEP44"/>
</dbReference>
<dbReference type="AlphaFoldDB" id="A0AA47N2G5"/>
<dbReference type="GO" id="GO:0000922">
    <property type="term" value="C:spindle pole"/>
    <property type="evidence" value="ECO:0007669"/>
    <property type="project" value="UniProtKB-SubCell"/>
</dbReference>
<evidence type="ECO:0000256" key="1">
    <source>
        <dbReference type="ARBA" id="ARBA00004114"/>
    </source>
</evidence>
<evidence type="ECO:0000256" key="7">
    <source>
        <dbReference type="ARBA" id="ARBA00023212"/>
    </source>
</evidence>
<comment type="function">
    <text evidence="8">Centriole-enriched microtubule-binding protein involved in centriole biogenesis. In collaboration with CEP295 and POC1B, is required for the centriole-to-centrosome conversion by ensuring the formation of bona fide centriole wall. Functions as a linker component that maintains centrosome cohesion. Associates with CROCC and regulates its stability and localization to the centrosome.</text>
</comment>
<accession>A0AA47N2G5</accession>
<keyword evidence="6" id="KW-0175">Coiled coil</keyword>
<evidence type="ECO:0000259" key="10">
    <source>
        <dbReference type="Pfam" id="PF15007"/>
    </source>
</evidence>
<dbReference type="GO" id="GO:0007099">
    <property type="term" value="P:centriole replication"/>
    <property type="evidence" value="ECO:0007669"/>
    <property type="project" value="TreeGrafter"/>
</dbReference>
<evidence type="ECO:0000313" key="12">
    <source>
        <dbReference type="Proteomes" id="UP001174136"/>
    </source>
</evidence>
<dbReference type="GO" id="GO:0030496">
    <property type="term" value="C:midbody"/>
    <property type="evidence" value="ECO:0007669"/>
    <property type="project" value="UniProtKB-SubCell"/>
</dbReference>
<evidence type="ECO:0000313" key="11">
    <source>
        <dbReference type="EMBL" id="KAK0151178.1"/>
    </source>
</evidence>
<keyword evidence="7" id="KW-0206">Cytoskeleton</keyword>
<dbReference type="GO" id="GO:0010457">
    <property type="term" value="P:centriole-centriole cohesion"/>
    <property type="evidence" value="ECO:0007669"/>
    <property type="project" value="TreeGrafter"/>
</dbReference>
<protein>
    <recommendedName>
        <fullName evidence="4">Centrosomal protein of 44 kDa</fullName>
    </recommendedName>
</protein>
<evidence type="ECO:0000256" key="2">
    <source>
        <dbReference type="ARBA" id="ARBA00004214"/>
    </source>
</evidence>
<evidence type="ECO:0000256" key="4">
    <source>
        <dbReference type="ARBA" id="ARBA00014053"/>
    </source>
</evidence>
<dbReference type="GO" id="GO:0005813">
    <property type="term" value="C:centrosome"/>
    <property type="evidence" value="ECO:0007669"/>
    <property type="project" value="TreeGrafter"/>
</dbReference>
<dbReference type="Proteomes" id="UP001174136">
    <property type="component" value="Unassembled WGS sequence"/>
</dbReference>
<comment type="subcellular location">
    <subcellularLocation>
        <location evidence="1">Cytoplasm</location>
        <location evidence="1">Cytoskeleton</location>
        <location evidence="1">Microtubule organizing center</location>
        <location evidence="1">Centrosome</location>
        <location evidence="1">Centriole</location>
    </subcellularLocation>
    <subcellularLocation>
        <location evidence="3">Cytoplasm</location>
        <location evidence="3">Cytoskeleton</location>
        <location evidence="3">Spindle pole</location>
    </subcellularLocation>
    <subcellularLocation>
        <location evidence="2">Midbody</location>
    </subcellularLocation>
</comment>
<dbReference type="GO" id="GO:0005814">
    <property type="term" value="C:centriole"/>
    <property type="evidence" value="ECO:0007669"/>
    <property type="project" value="UniProtKB-SubCell"/>
</dbReference>
<feature type="region of interest" description="Disordered" evidence="9">
    <location>
        <begin position="296"/>
        <end position="315"/>
    </location>
</feature>
<feature type="region of interest" description="Disordered" evidence="9">
    <location>
        <begin position="153"/>
        <end position="180"/>
    </location>
</feature>
<keyword evidence="5" id="KW-0963">Cytoplasm</keyword>
<evidence type="ECO:0000256" key="3">
    <source>
        <dbReference type="ARBA" id="ARBA00004647"/>
    </source>
</evidence>
<feature type="domain" description="Centrosomal CEP44" evidence="10">
    <location>
        <begin position="5"/>
        <end position="127"/>
    </location>
</feature>
<gene>
    <name evidence="11" type="primary">cep44</name>
    <name evidence="11" type="ORF">N1851_007658</name>
</gene>
<keyword evidence="12" id="KW-1185">Reference proteome</keyword>
<dbReference type="Pfam" id="PF15007">
    <property type="entry name" value="CEP44"/>
    <property type="match status" value="1"/>
</dbReference>
<dbReference type="InterPro" id="IPR029157">
    <property type="entry name" value="CEP44_CC"/>
</dbReference>
<dbReference type="EMBL" id="JAOPHQ010001418">
    <property type="protein sequence ID" value="KAK0151178.1"/>
    <property type="molecule type" value="Genomic_DNA"/>
</dbReference>
<evidence type="ECO:0000256" key="6">
    <source>
        <dbReference type="ARBA" id="ARBA00023054"/>
    </source>
</evidence>
<comment type="caution">
    <text evidence="11">The sequence shown here is derived from an EMBL/GenBank/DDBJ whole genome shotgun (WGS) entry which is preliminary data.</text>
</comment>
<dbReference type="PANTHER" id="PTHR31477:SF1">
    <property type="entry name" value="CENTROSOMAL PROTEIN OF 44 KDA"/>
    <property type="match status" value="1"/>
</dbReference>
<evidence type="ECO:0000256" key="5">
    <source>
        <dbReference type="ARBA" id="ARBA00022490"/>
    </source>
</evidence>
<name>A0AA47N2G5_MERPO</name>
<evidence type="ECO:0000256" key="8">
    <source>
        <dbReference type="ARBA" id="ARBA00046235"/>
    </source>
</evidence>
<sequence length="324" mass="36491">MSTGDVKGCLRKLDSLLRAVKYPRDVDYNGLSKGDPSAFLPIVDFTLTTFSPLLTAQLVTAEFELTGKTDLRFTDTVYKVLRDIFQYKPILSKQQFLQCGFSQSKISIVCDIINLVLQRHKQLKKEKLCKQPYFGSTRGDSLPFPRHSCSKENDGILNIPEPQNRQLPNEGKGDDDLPNVPDVEERILSMEDRLESLPMALEKLSTLGTRLESLPLALEKLSMLETRLDTLETHLEKVGTLGDAHKNQDFVTVSKETWDNLLSRVVLLETKLELASVQTEPLEGCRENRQAITQVQPSSLSCSPPLSCPPQDDLKDRLERITSM</sequence>
<organism evidence="11 12">
    <name type="scientific">Merluccius polli</name>
    <name type="common">Benguela hake</name>
    <name type="synonym">Merluccius cadenati</name>
    <dbReference type="NCBI Taxonomy" id="89951"/>
    <lineage>
        <taxon>Eukaryota</taxon>
        <taxon>Metazoa</taxon>
        <taxon>Chordata</taxon>
        <taxon>Craniata</taxon>
        <taxon>Vertebrata</taxon>
        <taxon>Euteleostomi</taxon>
        <taxon>Actinopterygii</taxon>
        <taxon>Neopterygii</taxon>
        <taxon>Teleostei</taxon>
        <taxon>Neoteleostei</taxon>
        <taxon>Acanthomorphata</taxon>
        <taxon>Zeiogadaria</taxon>
        <taxon>Gadariae</taxon>
        <taxon>Gadiformes</taxon>
        <taxon>Gadoidei</taxon>
        <taxon>Merlucciidae</taxon>
        <taxon>Merluccius</taxon>
    </lineage>
</organism>